<feature type="domain" description="C-type lectin" evidence="1">
    <location>
        <begin position="30"/>
        <end position="153"/>
    </location>
</feature>
<keyword evidence="3" id="KW-1185">Reference proteome</keyword>
<sequence>MRGDVRRTAVGEMEGSNMTRASVRCWGYVINGKCYRFFQMKKDFREAEVYCRNSFAGGHLASVNSATQHDQLVGLVKAANGGPTLTWLGAFDFMETGQYIWTDGSNWGYSYWMPGEPNHDKKGDDQHCLQMFMMDLKWWSLADCSEKRSFICSYPYPA</sequence>
<organism evidence="2 3">
    <name type="scientific">Acipenser oxyrinchus oxyrinchus</name>
    <dbReference type="NCBI Taxonomy" id="40147"/>
    <lineage>
        <taxon>Eukaryota</taxon>
        <taxon>Metazoa</taxon>
        <taxon>Chordata</taxon>
        <taxon>Craniata</taxon>
        <taxon>Vertebrata</taxon>
        <taxon>Euteleostomi</taxon>
        <taxon>Actinopterygii</taxon>
        <taxon>Chondrostei</taxon>
        <taxon>Acipenseriformes</taxon>
        <taxon>Acipenseridae</taxon>
        <taxon>Acipenser</taxon>
    </lineage>
</organism>
<dbReference type="PROSITE" id="PS50041">
    <property type="entry name" value="C_TYPE_LECTIN_2"/>
    <property type="match status" value="1"/>
</dbReference>
<dbReference type="Proteomes" id="UP001230051">
    <property type="component" value="Unassembled WGS sequence"/>
</dbReference>
<evidence type="ECO:0000313" key="3">
    <source>
        <dbReference type="Proteomes" id="UP001230051"/>
    </source>
</evidence>
<reference evidence="2" key="1">
    <citation type="submission" date="2022-02" db="EMBL/GenBank/DDBJ databases">
        <title>Atlantic sturgeon de novo genome assembly.</title>
        <authorList>
            <person name="Stock M."/>
            <person name="Klopp C."/>
            <person name="Guiguen Y."/>
            <person name="Cabau C."/>
            <person name="Parinello H."/>
            <person name="Santidrian Yebra-Pimentel E."/>
            <person name="Kuhl H."/>
            <person name="Dirks R.P."/>
            <person name="Guessner J."/>
            <person name="Wuertz S."/>
            <person name="Du K."/>
            <person name="Schartl M."/>
        </authorList>
    </citation>
    <scope>NUCLEOTIDE SEQUENCE</scope>
    <source>
        <strain evidence="2">STURGEONOMICS-FGT-2020</strain>
        <tissue evidence="2">Whole blood</tissue>
    </source>
</reference>
<accession>A0AAD8LJW1</accession>
<dbReference type="InterPro" id="IPR016187">
    <property type="entry name" value="CTDL_fold"/>
</dbReference>
<dbReference type="SMART" id="SM00034">
    <property type="entry name" value="CLECT"/>
    <property type="match status" value="1"/>
</dbReference>
<dbReference type="InterPro" id="IPR001304">
    <property type="entry name" value="C-type_lectin-like"/>
</dbReference>
<dbReference type="InterPro" id="IPR016186">
    <property type="entry name" value="C-type_lectin-like/link_sf"/>
</dbReference>
<comment type="caution">
    <text evidence="2">The sequence shown here is derived from an EMBL/GenBank/DDBJ whole genome shotgun (WGS) entry which is preliminary data.</text>
</comment>
<dbReference type="InterPro" id="IPR050111">
    <property type="entry name" value="C-type_lectin/snaclec_domain"/>
</dbReference>
<dbReference type="SUPFAM" id="SSF56436">
    <property type="entry name" value="C-type lectin-like"/>
    <property type="match status" value="1"/>
</dbReference>
<evidence type="ECO:0000313" key="2">
    <source>
        <dbReference type="EMBL" id="KAK1170110.1"/>
    </source>
</evidence>
<protein>
    <submittedName>
        <fullName evidence="2">Lectin-like</fullName>
    </submittedName>
</protein>
<evidence type="ECO:0000259" key="1">
    <source>
        <dbReference type="PROSITE" id="PS50041"/>
    </source>
</evidence>
<gene>
    <name evidence="2" type="primary">LEC</name>
    <name evidence="2" type="ORF">AOXY_G9078</name>
</gene>
<dbReference type="Gene3D" id="3.10.100.10">
    <property type="entry name" value="Mannose-Binding Protein A, subunit A"/>
    <property type="match status" value="1"/>
</dbReference>
<name>A0AAD8LJW1_ACIOX</name>
<dbReference type="Pfam" id="PF00059">
    <property type="entry name" value="Lectin_C"/>
    <property type="match status" value="1"/>
</dbReference>
<dbReference type="EMBL" id="JAGXEW010000007">
    <property type="protein sequence ID" value="KAK1170110.1"/>
    <property type="molecule type" value="Genomic_DNA"/>
</dbReference>
<proteinExistence type="predicted"/>
<dbReference type="AlphaFoldDB" id="A0AAD8LJW1"/>
<dbReference type="PANTHER" id="PTHR22803">
    <property type="entry name" value="MANNOSE, PHOSPHOLIPASE, LECTIN RECEPTOR RELATED"/>
    <property type="match status" value="1"/>
</dbReference>